<comment type="caution">
    <text evidence="1">The sequence shown here is derived from an EMBL/GenBank/DDBJ whole genome shotgun (WGS) entry which is preliminary data.</text>
</comment>
<dbReference type="RefSeq" id="WP_226751712.1">
    <property type="nucleotide sequence ID" value="NZ_JAEINI020000009.1"/>
</dbReference>
<reference evidence="1 2" key="1">
    <citation type="submission" date="2021-10" db="EMBL/GenBank/DDBJ databases">
        <title>Alishewanella koreense sp. nov. isolated from seawater of southwestern coast in South Korea and the proposal for the reclassification of Rheinheimera perlucida and Rheinheimera tuosuensis as Arsukibacterium perlucida and Arsukibacterium tuosuensis.</title>
        <authorList>
            <person name="Kim K.H."/>
            <person name="Ruan W."/>
            <person name="Kim K.R."/>
            <person name="Baek J.H."/>
            <person name="Jeon C.O."/>
        </authorList>
    </citation>
    <scope>NUCLEOTIDE SEQUENCE [LARGE SCALE GENOMIC DNA]</scope>
    <source>
        <strain evidence="1 2">16-MA</strain>
    </source>
</reference>
<dbReference type="Proteomes" id="UP000633814">
    <property type="component" value="Unassembled WGS sequence"/>
</dbReference>
<organism evidence="1 2">
    <name type="scientific">Alishewanella maricola</name>
    <dbReference type="NCBI Taxonomy" id="2795740"/>
    <lineage>
        <taxon>Bacteria</taxon>
        <taxon>Pseudomonadati</taxon>
        <taxon>Pseudomonadota</taxon>
        <taxon>Gammaproteobacteria</taxon>
        <taxon>Alteromonadales</taxon>
        <taxon>Alteromonadaceae</taxon>
        <taxon>Alishewanella</taxon>
    </lineage>
</organism>
<evidence type="ECO:0000313" key="2">
    <source>
        <dbReference type="Proteomes" id="UP000633814"/>
    </source>
</evidence>
<dbReference type="EMBL" id="JAEINI020000009">
    <property type="protein sequence ID" value="MCB5227647.1"/>
    <property type="molecule type" value="Genomic_DNA"/>
</dbReference>
<name>A0ABS8C5T8_9ALTE</name>
<sequence length="116" mass="13044">MKQPTYDDSQDVKWDDGTYGTSEEHVLKAELSLDVMTQFDKAASMTLISIRLQDELIADLKEIAGLHGIGYQPMVRQLLKRFVVAERKILAARNEAMQIQVEPQQHCVESLKAAVG</sequence>
<keyword evidence="2" id="KW-1185">Reference proteome</keyword>
<gene>
    <name evidence="1" type="ORF">JAO78_012575</name>
</gene>
<proteinExistence type="predicted"/>
<protein>
    <recommendedName>
        <fullName evidence="3">CopG family transcriptional regulator</fullName>
    </recommendedName>
</protein>
<evidence type="ECO:0000313" key="1">
    <source>
        <dbReference type="EMBL" id="MCB5227647.1"/>
    </source>
</evidence>
<accession>A0ABS8C5T8</accession>
<evidence type="ECO:0008006" key="3">
    <source>
        <dbReference type="Google" id="ProtNLM"/>
    </source>
</evidence>